<evidence type="ECO:0000256" key="6">
    <source>
        <dbReference type="ARBA" id="ARBA00022786"/>
    </source>
</evidence>
<evidence type="ECO:0000256" key="7">
    <source>
        <dbReference type="ARBA" id="ARBA00022833"/>
    </source>
</evidence>
<dbReference type="PANTHER" id="PTHR22770:SF47">
    <property type="entry name" value="E3 UBIQUITIN-PROTEIN LIGASE RNF216"/>
    <property type="match status" value="1"/>
</dbReference>
<feature type="region of interest" description="Disordered" evidence="9">
    <location>
        <begin position="822"/>
        <end position="843"/>
    </location>
</feature>
<feature type="compositionally biased region" description="Basic and acidic residues" evidence="9">
    <location>
        <begin position="745"/>
        <end position="764"/>
    </location>
</feature>
<keyword evidence="7" id="KW-0862">Zinc</keyword>
<name>A0A2S5B4E9_9BASI</name>
<dbReference type="SUPFAM" id="SSF57850">
    <property type="entry name" value="RING/U-box"/>
    <property type="match status" value="1"/>
</dbReference>
<dbReference type="OrthoDB" id="10009520at2759"/>
<evidence type="ECO:0000313" key="12">
    <source>
        <dbReference type="Proteomes" id="UP000237144"/>
    </source>
</evidence>
<dbReference type="InterPro" id="IPR051628">
    <property type="entry name" value="LUBAC_E3_Ligases"/>
</dbReference>
<feature type="region of interest" description="Disordered" evidence="9">
    <location>
        <begin position="685"/>
        <end position="704"/>
    </location>
</feature>
<dbReference type="CDD" id="cd20353">
    <property type="entry name" value="Rcat_RBR_RNF216"/>
    <property type="match status" value="1"/>
</dbReference>
<dbReference type="InterPro" id="IPR047546">
    <property type="entry name" value="Rcat_RBR_RNF216"/>
</dbReference>
<evidence type="ECO:0000256" key="8">
    <source>
        <dbReference type="SAM" id="Coils"/>
    </source>
</evidence>
<dbReference type="STRING" id="741276.A0A2S5B4E9"/>
<comment type="pathway">
    <text evidence="1">Protein modification; protein ubiquitination.</text>
</comment>
<dbReference type="InterPro" id="IPR047544">
    <property type="entry name" value="RING-HC_RBR_RNF216"/>
</dbReference>
<dbReference type="InterPro" id="IPR047545">
    <property type="entry name" value="BRcat_RBR_RNF216"/>
</dbReference>
<keyword evidence="12" id="KW-1185">Reference proteome</keyword>
<feature type="region of interest" description="Disordered" evidence="9">
    <location>
        <begin position="724"/>
        <end position="764"/>
    </location>
</feature>
<dbReference type="InterPro" id="IPR002867">
    <property type="entry name" value="IBR_dom"/>
</dbReference>
<comment type="caution">
    <text evidence="11">The sequence shown here is derived from an EMBL/GenBank/DDBJ whole genome shotgun (WGS) entry which is preliminary data.</text>
</comment>
<feature type="coiled-coil region" evidence="8">
    <location>
        <begin position="601"/>
        <end position="628"/>
    </location>
</feature>
<feature type="domain" description="RING-type" evidence="10">
    <location>
        <begin position="365"/>
        <end position="581"/>
    </location>
</feature>
<feature type="compositionally biased region" description="Low complexity" evidence="9">
    <location>
        <begin position="16"/>
        <end position="38"/>
    </location>
</feature>
<keyword evidence="6" id="KW-0833">Ubl conjugation pathway</keyword>
<dbReference type="Proteomes" id="UP000237144">
    <property type="component" value="Unassembled WGS sequence"/>
</dbReference>
<sequence>MCQLCVADAAAAAARAAQAQSAGLPRAAAAQPAPSASGSRKRARGPAIVLSSDDEADYDAFHDSGIEFVQRKSRKLEPVDLANDEDDEPDRLLLDYSSDLSDHRVNRSDQARNGGPPRPGPAPKDEKPVVVAAAAASPATSPFQDAVQAVLGILPDLSIPHLKSALLRQPAYGPANIEAVLEDFFNCEGGYPKQENDAAQGAGSGKGKGRAVDGPDVVADGPRGIVGETVDEDDEIVRAGLAWFDTAKRTAKPPTATYREAAIDRLAREYSRFRLPDIRTYFNVSSLLYAPAYIALRDINLLPRDRLPIKLLASARSKGKGKLKEDAELTREAEWIRTELWKYERILGRRKELEKELEKEVASGAFFECGCCFGDTAISQMITCSEGCQFCRDCVRGNADNEIGLRKYVLRCMSTDGCTATFPESELVKCLSSKTLAALHKIKQEKEVDEAEIEGLAKCPFCPFAMIIENPDERLFRCQRDDCRIVSCRNCNKKDHLPKTCAEVSDDEVKLKSVHRVEEAMSEALIRRCPKVGCGEPYIKEAGTCNKVRCSNCATLSCYICNKIIQGYQHFKNPGSNLPAGMTVEANATCALWDDTDQRNFQEIEAARVAAEAEARRLNAEVELKDDDFAKLKMAKPGPAHPNVAHLPPPRVPGFFELARQQQQPVAGGPKVGAARAEKRARLNPAHPPAVKLPKAAEAPKPSAIQSEARQAKLEARDQILPPYPAARPAAPAVPPSPVKANARRMLDGPRPRNGDGKGGEDAIPERANARLPLAQAAVALTVKEKLDRDKAEQRRAVYERYQAALARIKDSQDAFERAQAKQKQAEEERQRTAAARAKQREAELNRMRAEYQQKRLAEVERYQASLARAEAQRAELERVRAELMQKQRAYEAAMAQLGESAARNPAKSRAINDGGRIAEKARRRLERQRRADSARQAQMARQEAEKYAIPPPPRLPAYLEGAVAAADTPVRAGPSRLKGSPSPRPPVDLVEAARRRDMRERAEPDVSRQHMAERNAIREAKRARLSAGRT</sequence>
<evidence type="ECO:0000256" key="3">
    <source>
        <dbReference type="ARBA" id="ARBA00022723"/>
    </source>
</evidence>
<dbReference type="EMBL" id="PJQD01000075">
    <property type="protein sequence ID" value="POY71647.1"/>
    <property type="molecule type" value="Genomic_DNA"/>
</dbReference>
<accession>A0A2S5B4E9</accession>
<evidence type="ECO:0000259" key="10">
    <source>
        <dbReference type="PROSITE" id="PS51873"/>
    </source>
</evidence>
<keyword evidence="5" id="KW-0863">Zinc-finger</keyword>
<evidence type="ECO:0000256" key="9">
    <source>
        <dbReference type="SAM" id="MobiDB-lite"/>
    </source>
</evidence>
<dbReference type="CDD" id="cd16630">
    <property type="entry name" value="RING-HC_RBR_RNF216"/>
    <property type="match status" value="1"/>
</dbReference>
<dbReference type="GO" id="GO:0008270">
    <property type="term" value="F:zinc ion binding"/>
    <property type="evidence" value="ECO:0007669"/>
    <property type="project" value="UniProtKB-KW"/>
</dbReference>
<keyword evidence="3" id="KW-0479">Metal-binding</keyword>
<feature type="region of interest" description="Disordered" evidence="9">
    <location>
        <begin position="970"/>
        <end position="1031"/>
    </location>
</feature>
<keyword evidence="8" id="KW-0175">Coiled coil</keyword>
<evidence type="ECO:0000256" key="4">
    <source>
        <dbReference type="ARBA" id="ARBA00022737"/>
    </source>
</evidence>
<feature type="compositionally biased region" description="Pro residues" evidence="9">
    <location>
        <begin position="724"/>
        <end position="738"/>
    </location>
</feature>
<feature type="region of interest" description="Disordered" evidence="9">
    <location>
        <begin position="925"/>
        <end position="954"/>
    </location>
</feature>
<evidence type="ECO:0000256" key="5">
    <source>
        <dbReference type="ARBA" id="ARBA00022771"/>
    </source>
</evidence>
<reference evidence="11 12" key="1">
    <citation type="journal article" date="2018" name="Front. Microbiol.">
        <title>Prospects for Fungal Bioremediation of Acidic Radioactive Waste Sites: Characterization and Genome Sequence of Rhodotorula taiwanensis MD1149.</title>
        <authorList>
            <person name="Tkavc R."/>
            <person name="Matrosova V.Y."/>
            <person name="Grichenko O.E."/>
            <person name="Gostincar C."/>
            <person name="Volpe R.P."/>
            <person name="Klimenkova P."/>
            <person name="Gaidamakova E.K."/>
            <person name="Zhou C.E."/>
            <person name="Stewart B.J."/>
            <person name="Lyman M.G."/>
            <person name="Malfatti S.A."/>
            <person name="Rubinfeld B."/>
            <person name="Courtot M."/>
            <person name="Singh J."/>
            <person name="Dalgard C.L."/>
            <person name="Hamilton T."/>
            <person name="Frey K.G."/>
            <person name="Gunde-Cimerman N."/>
            <person name="Dugan L."/>
            <person name="Daly M.J."/>
        </authorList>
    </citation>
    <scope>NUCLEOTIDE SEQUENCE [LARGE SCALE GENOMIC DNA]</scope>
    <source>
        <strain evidence="11 12">MD1149</strain>
    </source>
</reference>
<keyword evidence="2" id="KW-0808">Transferase</keyword>
<keyword evidence="4" id="KW-0677">Repeat</keyword>
<dbReference type="CDD" id="cd20339">
    <property type="entry name" value="BRcat_RBR_RNF216"/>
    <property type="match status" value="1"/>
</dbReference>
<feature type="region of interest" description="Disordered" evidence="9">
    <location>
        <begin position="195"/>
        <end position="225"/>
    </location>
</feature>
<dbReference type="InterPro" id="IPR044066">
    <property type="entry name" value="TRIAD_supradom"/>
</dbReference>
<dbReference type="PROSITE" id="PS51873">
    <property type="entry name" value="TRIAD"/>
    <property type="match status" value="1"/>
</dbReference>
<feature type="compositionally biased region" description="Basic and acidic residues" evidence="9">
    <location>
        <begin position="992"/>
        <end position="1023"/>
    </location>
</feature>
<dbReference type="GO" id="GO:0016740">
    <property type="term" value="F:transferase activity"/>
    <property type="evidence" value="ECO:0007669"/>
    <property type="project" value="UniProtKB-KW"/>
</dbReference>
<proteinExistence type="predicted"/>
<feature type="compositionally biased region" description="Basic and acidic residues" evidence="9">
    <location>
        <begin position="100"/>
        <end position="110"/>
    </location>
</feature>
<dbReference type="PANTHER" id="PTHR22770">
    <property type="entry name" value="UBIQUITIN CONJUGATING ENZYME 7 INTERACTING PROTEIN-RELATED"/>
    <property type="match status" value="1"/>
</dbReference>
<protein>
    <recommendedName>
        <fullName evidence="10">RING-type domain-containing protein</fullName>
    </recommendedName>
</protein>
<dbReference type="AlphaFoldDB" id="A0A2S5B4E9"/>
<evidence type="ECO:0000313" key="11">
    <source>
        <dbReference type="EMBL" id="POY71647.1"/>
    </source>
</evidence>
<dbReference type="Pfam" id="PF01485">
    <property type="entry name" value="IBR"/>
    <property type="match status" value="1"/>
</dbReference>
<evidence type="ECO:0000256" key="2">
    <source>
        <dbReference type="ARBA" id="ARBA00022679"/>
    </source>
</evidence>
<organism evidence="11 12">
    <name type="scientific">Rhodotorula taiwanensis</name>
    <dbReference type="NCBI Taxonomy" id="741276"/>
    <lineage>
        <taxon>Eukaryota</taxon>
        <taxon>Fungi</taxon>
        <taxon>Dikarya</taxon>
        <taxon>Basidiomycota</taxon>
        <taxon>Pucciniomycotina</taxon>
        <taxon>Microbotryomycetes</taxon>
        <taxon>Sporidiobolales</taxon>
        <taxon>Sporidiobolaceae</taxon>
        <taxon>Rhodotorula</taxon>
    </lineage>
</organism>
<evidence type="ECO:0000256" key="1">
    <source>
        <dbReference type="ARBA" id="ARBA00004906"/>
    </source>
</evidence>
<feature type="region of interest" description="Disordered" evidence="9">
    <location>
        <begin position="16"/>
        <end position="56"/>
    </location>
</feature>
<feature type="compositionally biased region" description="Basic and acidic residues" evidence="9">
    <location>
        <begin position="822"/>
        <end position="832"/>
    </location>
</feature>
<gene>
    <name evidence="11" type="ORF">BMF94_5342</name>
</gene>
<feature type="region of interest" description="Disordered" evidence="9">
    <location>
        <begin position="97"/>
        <end position="128"/>
    </location>
</feature>